<comment type="caution">
    <text evidence="1">The sequence shown here is derived from an EMBL/GenBank/DDBJ whole genome shotgun (WGS) entry which is preliminary data.</text>
</comment>
<dbReference type="AlphaFoldDB" id="X1VG61"/>
<proteinExistence type="predicted"/>
<reference evidence="1" key="1">
    <citation type="journal article" date="2014" name="Front. Microbiol.">
        <title>High frequency of phylogenetically diverse reductive dehalogenase-homologous genes in deep subseafloor sedimentary metagenomes.</title>
        <authorList>
            <person name="Kawai M."/>
            <person name="Futagami T."/>
            <person name="Toyoda A."/>
            <person name="Takaki Y."/>
            <person name="Nishi S."/>
            <person name="Hori S."/>
            <person name="Arai W."/>
            <person name="Tsubouchi T."/>
            <person name="Morono Y."/>
            <person name="Uchiyama I."/>
            <person name="Ito T."/>
            <person name="Fujiyama A."/>
            <person name="Inagaki F."/>
            <person name="Takami H."/>
        </authorList>
    </citation>
    <scope>NUCLEOTIDE SEQUENCE</scope>
    <source>
        <strain evidence="1">Expedition CK06-06</strain>
    </source>
</reference>
<sequence>VVLVAYFGASSYFAAIVMKIPRIPLDDSPASVGLNYEDVSFPSRVDGITLKGWYCLGGESVIIFVNGGHQNRVDPDMGTLELTRDLVGRGYSVLLFDLRGRGESEGKGLRLTHTDRDIGGAVDYI</sequence>
<dbReference type="Gene3D" id="3.40.50.1820">
    <property type="entry name" value="alpha/beta hydrolase"/>
    <property type="match status" value="1"/>
</dbReference>
<feature type="non-terminal residue" evidence="1">
    <location>
        <position position="125"/>
    </location>
</feature>
<feature type="non-terminal residue" evidence="1">
    <location>
        <position position="1"/>
    </location>
</feature>
<name>X1VG61_9ZZZZ</name>
<accession>X1VG61</accession>
<dbReference type="InterPro" id="IPR029058">
    <property type="entry name" value="AB_hydrolase_fold"/>
</dbReference>
<organism evidence="1">
    <name type="scientific">marine sediment metagenome</name>
    <dbReference type="NCBI Taxonomy" id="412755"/>
    <lineage>
        <taxon>unclassified sequences</taxon>
        <taxon>metagenomes</taxon>
        <taxon>ecological metagenomes</taxon>
    </lineage>
</organism>
<gene>
    <name evidence="1" type="ORF">S12H4_60962</name>
</gene>
<dbReference type="SUPFAM" id="SSF53474">
    <property type="entry name" value="alpha/beta-Hydrolases"/>
    <property type="match status" value="1"/>
</dbReference>
<evidence type="ECO:0000313" key="1">
    <source>
        <dbReference type="EMBL" id="GAJ17132.1"/>
    </source>
</evidence>
<evidence type="ECO:0008006" key="2">
    <source>
        <dbReference type="Google" id="ProtNLM"/>
    </source>
</evidence>
<dbReference type="EMBL" id="BARW01040294">
    <property type="protein sequence ID" value="GAJ17132.1"/>
    <property type="molecule type" value="Genomic_DNA"/>
</dbReference>
<protein>
    <recommendedName>
        <fullName evidence="2">Serine aminopeptidase S33 domain-containing protein</fullName>
    </recommendedName>
</protein>